<dbReference type="GeneTree" id="ENSGT00940000160430"/>
<reference evidence="2" key="3">
    <citation type="submission" date="2025-09" db="UniProtKB">
        <authorList>
            <consortium name="Ensembl"/>
        </authorList>
    </citation>
    <scope>IDENTIFICATION</scope>
</reference>
<feature type="region of interest" description="Disordered" evidence="1">
    <location>
        <begin position="1"/>
        <end position="115"/>
    </location>
</feature>
<dbReference type="InterPro" id="IPR050588">
    <property type="entry name" value="WNK_Ser-Thr_kinase"/>
</dbReference>
<dbReference type="AlphaFoldDB" id="A0A9L0I5E4"/>
<dbReference type="Gene3D" id="3.30.200.20">
    <property type="entry name" value="Phosphorylase Kinase, domain 1"/>
    <property type="match status" value="1"/>
</dbReference>
<evidence type="ECO:0000256" key="1">
    <source>
        <dbReference type="SAM" id="MobiDB-lite"/>
    </source>
</evidence>
<organism evidence="2 3">
    <name type="scientific">Equus asinus</name>
    <name type="common">Donkey</name>
    <name type="synonym">Equus africanus asinus</name>
    <dbReference type="NCBI Taxonomy" id="9793"/>
    <lineage>
        <taxon>Eukaryota</taxon>
        <taxon>Metazoa</taxon>
        <taxon>Chordata</taxon>
        <taxon>Craniata</taxon>
        <taxon>Vertebrata</taxon>
        <taxon>Euteleostomi</taxon>
        <taxon>Mammalia</taxon>
        <taxon>Eutheria</taxon>
        <taxon>Laurasiatheria</taxon>
        <taxon>Perissodactyla</taxon>
        <taxon>Equidae</taxon>
        <taxon>Equus</taxon>
    </lineage>
</organism>
<dbReference type="Proteomes" id="UP000694387">
    <property type="component" value="Chromosome 12"/>
</dbReference>
<reference evidence="2" key="2">
    <citation type="submission" date="2025-08" db="UniProtKB">
        <authorList>
            <consortium name="Ensembl"/>
        </authorList>
    </citation>
    <scope>IDENTIFICATION</scope>
</reference>
<dbReference type="Ensembl" id="ENSEAST00005041693.1">
    <property type="protein sequence ID" value="ENSEASP00005034780.1"/>
    <property type="gene ID" value="ENSEASG00005035365.1"/>
</dbReference>
<name>A0A9L0I5E4_EQUAS</name>
<feature type="region of interest" description="Disordered" evidence="1">
    <location>
        <begin position="225"/>
        <end position="284"/>
    </location>
</feature>
<protein>
    <recommendedName>
        <fullName evidence="4">Nuclear receptor binding protein 2</fullName>
    </recommendedName>
</protein>
<evidence type="ECO:0000313" key="2">
    <source>
        <dbReference type="Ensembl" id="ENSEASP00005034780.1"/>
    </source>
</evidence>
<accession>A0A9L0I5E4</accession>
<proteinExistence type="predicted"/>
<evidence type="ECO:0000313" key="3">
    <source>
        <dbReference type="Proteomes" id="UP000694387"/>
    </source>
</evidence>
<reference evidence="2 3" key="1">
    <citation type="journal article" date="2020" name="Nat. Commun.">
        <title>Donkey genomes provide new insights into domestication and selection for coat color.</title>
        <authorList>
            <person name="Wang"/>
            <person name="C."/>
            <person name="Li"/>
            <person name="H."/>
            <person name="Guo"/>
            <person name="Y."/>
            <person name="Huang"/>
            <person name="J."/>
            <person name="Sun"/>
            <person name="Y."/>
            <person name="Min"/>
            <person name="J."/>
            <person name="Wang"/>
            <person name="J."/>
            <person name="Fang"/>
            <person name="X."/>
            <person name="Zhao"/>
            <person name="Z."/>
            <person name="Wang"/>
            <person name="S."/>
            <person name="Zhang"/>
            <person name="Y."/>
            <person name="Liu"/>
            <person name="Q."/>
            <person name="Jiang"/>
            <person name="Q."/>
            <person name="Wang"/>
            <person name="X."/>
            <person name="Guo"/>
            <person name="Y."/>
            <person name="Yang"/>
            <person name="C."/>
            <person name="Wang"/>
            <person name="Y."/>
            <person name="Tian"/>
            <person name="F."/>
            <person name="Zhuang"/>
            <person name="G."/>
            <person name="Fan"/>
            <person name="Y."/>
            <person name="Gao"/>
            <person name="Q."/>
            <person name="Li"/>
            <person name="Y."/>
            <person name="Ju"/>
            <person name="Z."/>
            <person name="Li"/>
            <person name="J."/>
            <person name="Li"/>
            <person name="R."/>
            <person name="Hou"/>
            <person name="M."/>
            <person name="Yang"/>
            <person name="G."/>
            <person name="Liu"/>
            <person name="G."/>
            <person name="Liu"/>
            <person name="W."/>
            <person name="Guo"/>
            <person name="J."/>
            <person name="Pan"/>
            <person name="S."/>
            <person name="Fan"/>
            <person name="G."/>
            <person name="Zhang"/>
            <person name="W."/>
            <person name="Zhang"/>
            <person name="R."/>
            <person name="Yu"/>
            <person name="J."/>
            <person name="Zhang"/>
            <person name="X."/>
            <person name="Yin"/>
            <person name="Q."/>
            <person name="Ji"/>
            <person name="C."/>
            <person name="Jin"/>
            <person name="Y."/>
            <person name="Yue"/>
            <person name="G."/>
            <person name="Liu"/>
            <person name="M."/>
            <person name="Xu"/>
            <person name="J."/>
            <person name="Liu"/>
            <person name="S."/>
            <person name="Jordana"/>
            <person name="J."/>
            <person name="Noce"/>
            <person name="A."/>
            <person name="Amills"/>
            <person name="M."/>
            <person name="Wu"/>
            <person name="D.D."/>
            <person name="Li"/>
            <person name="S."/>
            <person name="Zhou"/>
            <person name="X. and Zhong"/>
            <person name="J."/>
        </authorList>
    </citation>
    <scope>NUCLEOTIDE SEQUENCE [LARGE SCALE GENOMIC DNA]</scope>
</reference>
<dbReference type="PANTHER" id="PTHR13902">
    <property type="entry name" value="SERINE/THREONINE-PROTEIN KINASE WNK WITH NO LYSINE -RELATED"/>
    <property type="match status" value="1"/>
</dbReference>
<feature type="compositionally biased region" description="Low complexity" evidence="1">
    <location>
        <begin position="40"/>
        <end position="59"/>
    </location>
</feature>
<feature type="compositionally biased region" description="Basic and acidic residues" evidence="1">
    <location>
        <begin position="62"/>
        <end position="77"/>
    </location>
</feature>
<keyword evidence="3" id="KW-1185">Reference proteome</keyword>
<evidence type="ECO:0008006" key="4">
    <source>
        <dbReference type="Google" id="ProtNLM"/>
    </source>
</evidence>
<sequence length="284" mass="30161">MGLGLGLRPVAPFKLQPKKAAPEGRAGSTPGPSARPRLPIPGAGLGIQAAAAAPSLASGRRARADAERRRGAAESRGGRRPGPAEPWRPRSRRRGGAGSGSGRTRARTRATSWRRARAAVGRSGGSSLAQVDPFLAGSWTLLAWGPVRVNQGNMPGVQSTFLAMDTEEGVEVVWNELHFADRKAFAAHEEKIQTMFEQLALVDHPNIVKLHKYWLDASEARARVSHRQTGGGVRPPAGGAAVETHPPLAEPRALPPCRSSSSQSTCRRAASSSSSKRPRRTTKP</sequence>
<feature type="compositionally biased region" description="Low complexity" evidence="1">
    <location>
        <begin position="255"/>
        <end position="275"/>
    </location>
</feature>
<feature type="compositionally biased region" description="Basic residues" evidence="1">
    <location>
        <begin position="104"/>
        <end position="115"/>
    </location>
</feature>
<dbReference type="FunFam" id="3.30.200.20:FF:001061">
    <property type="entry name" value="Nuclear receptor-binding protein 2"/>
    <property type="match status" value="1"/>
</dbReference>